<proteinExistence type="predicted"/>
<evidence type="ECO:0000313" key="2">
    <source>
        <dbReference type="EMBL" id="AUG49315.1"/>
    </source>
</evidence>
<dbReference type="EMBL" id="CP019155">
    <property type="protein sequence ID" value="AUG49315.1"/>
    <property type="molecule type" value="Genomic_DNA"/>
</dbReference>
<keyword evidence="3" id="KW-1185">Reference proteome</keyword>
<dbReference type="KEGG" id="hta:BVU17_17265"/>
<sequence length="302" mass="33983">MSHRTWHHPLARDQQGRDATRAQVVEAIDRTAPKTKEKLARTVGISEQYLSELLQELKAENVVRKGYIVDDEALYRGAPNISKLYGGSAEETETDADVSDDRGAALLKLLARLESVTTRQYEAARAAFEGDPVDRSAKKLESLTNERYSAVLSELKSYTLTTDWPGNRVAADLSTIATNLEIVGDRACFIADVVAREETDATGMVNERMTDIFASGEQINDYFSRILFDCELEVLDRLREEEVTVHRDLDELFELVTAYDPDMYGYLVTITRALERAIYYWVDAAELAVQLHSGVQPDHVEI</sequence>
<dbReference type="SUPFAM" id="SSF46785">
    <property type="entry name" value="Winged helix' DNA-binding domain"/>
    <property type="match status" value="1"/>
</dbReference>
<evidence type="ECO:0000256" key="1">
    <source>
        <dbReference type="SAM" id="MobiDB-lite"/>
    </source>
</evidence>
<feature type="region of interest" description="Disordered" evidence="1">
    <location>
        <begin position="1"/>
        <end position="20"/>
    </location>
</feature>
<gene>
    <name evidence="2" type="ORF">BVU17_17265</name>
</gene>
<dbReference type="SUPFAM" id="SSF109755">
    <property type="entry name" value="PhoU-like"/>
    <property type="match status" value="1"/>
</dbReference>
<organism evidence="2 3">
    <name type="scientific">Haloarcula taiwanensis</name>
    <dbReference type="NCBI Taxonomy" id="1932004"/>
    <lineage>
        <taxon>Archaea</taxon>
        <taxon>Methanobacteriati</taxon>
        <taxon>Methanobacteriota</taxon>
        <taxon>Stenosarchaea group</taxon>
        <taxon>Halobacteria</taxon>
        <taxon>Halobacteriales</taxon>
        <taxon>Haloarculaceae</taxon>
        <taxon>Haloarcula</taxon>
    </lineage>
</organism>
<feature type="compositionally biased region" description="Basic and acidic residues" evidence="1">
    <location>
        <begin position="10"/>
        <end position="20"/>
    </location>
</feature>
<dbReference type="AlphaFoldDB" id="A0A2H5A3N2"/>
<dbReference type="OrthoDB" id="183156at2157"/>
<dbReference type="InterPro" id="IPR036390">
    <property type="entry name" value="WH_DNA-bd_sf"/>
</dbReference>
<accession>A0A2H5A3N2</accession>
<name>A0A2H5A3N2_9EURY</name>
<evidence type="ECO:0000313" key="3">
    <source>
        <dbReference type="Proteomes" id="UP000242917"/>
    </source>
</evidence>
<reference evidence="2 3" key="1">
    <citation type="submission" date="2017-01" db="EMBL/GenBank/DDBJ databases">
        <title>A Red Light-Sensitive Sensory Rhodopsin I From Haloarcula taiwanensis, A New Haloarchaeon Isolated From Taiwan.</title>
        <authorList>
            <person name="Yang C.-S."/>
            <person name="Han Y.-A."/>
            <person name="Chen P.-C."/>
            <person name="Ng W.V."/>
            <person name="Chen T.-W."/>
        </authorList>
    </citation>
    <scope>NUCLEOTIDE SEQUENCE [LARGE SCALE GENOMIC DNA]</scope>
    <source>
        <strain evidence="2 3">Taiwanensis</strain>
    </source>
</reference>
<protein>
    <submittedName>
        <fullName evidence="2">PhoU family transcriptional regulator</fullName>
    </submittedName>
</protein>
<dbReference type="Proteomes" id="UP000242917">
    <property type="component" value="Chromosome II"/>
</dbReference>